<sequence>MFTPSRKSNKAVGLEARFETSDLSEIYPSSVEIIDRIQRGRIVSERPMISRETASTTAQYLTQESRSRSELVDLCQARVQSSAINPVSVQVRADNSCTHLWR</sequence>
<dbReference type="EMBL" id="BMAW01064601">
    <property type="protein sequence ID" value="GFT46012.1"/>
    <property type="molecule type" value="Genomic_DNA"/>
</dbReference>
<name>A0A8X6P1U9_NEPPI</name>
<dbReference type="AlphaFoldDB" id="A0A8X6P1U9"/>
<evidence type="ECO:0000313" key="2">
    <source>
        <dbReference type="Proteomes" id="UP000887013"/>
    </source>
</evidence>
<reference evidence="1" key="1">
    <citation type="submission" date="2020-08" db="EMBL/GenBank/DDBJ databases">
        <title>Multicomponent nature underlies the extraordinary mechanical properties of spider dragline silk.</title>
        <authorList>
            <person name="Kono N."/>
            <person name="Nakamura H."/>
            <person name="Mori M."/>
            <person name="Yoshida Y."/>
            <person name="Ohtoshi R."/>
            <person name="Malay A.D."/>
            <person name="Moran D.A.P."/>
            <person name="Tomita M."/>
            <person name="Numata K."/>
            <person name="Arakawa K."/>
        </authorList>
    </citation>
    <scope>NUCLEOTIDE SEQUENCE</scope>
</reference>
<proteinExistence type="predicted"/>
<accession>A0A8X6P1U9</accession>
<evidence type="ECO:0000313" key="1">
    <source>
        <dbReference type="EMBL" id="GFT46012.1"/>
    </source>
</evidence>
<organism evidence="1 2">
    <name type="scientific">Nephila pilipes</name>
    <name type="common">Giant wood spider</name>
    <name type="synonym">Nephila maculata</name>
    <dbReference type="NCBI Taxonomy" id="299642"/>
    <lineage>
        <taxon>Eukaryota</taxon>
        <taxon>Metazoa</taxon>
        <taxon>Ecdysozoa</taxon>
        <taxon>Arthropoda</taxon>
        <taxon>Chelicerata</taxon>
        <taxon>Arachnida</taxon>
        <taxon>Araneae</taxon>
        <taxon>Araneomorphae</taxon>
        <taxon>Entelegynae</taxon>
        <taxon>Araneoidea</taxon>
        <taxon>Nephilidae</taxon>
        <taxon>Nephila</taxon>
    </lineage>
</organism>
<comment type="caution">
    <text evidence="1">The sequence shown here is derived from an EMBL/GenBank/DDBJ whole genome shotgun (WGS) entry which is preliminary data.</text>
</comment>
<dbReference type="Proteomes" id="UP000887013">
    <property type="component" value="Unassembled WGS sequence"/>
</dbReference>
<keyword evidence="2" id="KW-1185">Reference proteome</keyword>
<protein>
    <submittedName>
        <fullName evidence="1">Uncharacterized protein</fullName>
    </submittedName>
</protein>
<gene>
    <name evidence="1" type="ORF">NPIL_228901</name>
</gene>